<proteinExistence type="predicted"/>
<sequence>MNYENLHTSALEKLFGTIKMRIVKQNHDIRIIELNDDQNISRTLGIVKFFNIKGESLIKAHNQILEGQVLGKTLYNSNIDFDKEFLGSVLVNLPNWLKDDFKSEYDQGIGFYSKIKVAEDHQIDNKILYSELIEIIPRELKNAFKDKIIPLENNEENVISLLDGANIKVSKP</sequence>
<accession>A0ABU3U778</accession>
<comment type="caution">
    <text evidence="1">The sequence shown here is derived from an EMBL/GenBank/DDBJ whole genome shotgun (WGS) entry which is preliminary data.</text>
</comment>
<dbReference type="Proteomes" id="UP001268651">
    <property type="component" value="Unassembled WGS sequence"/>
</dbReference>
<reference evidence="1 2" key="1">
    <citation type="submission" date="2023-10" db="EMBL/GenBank/DDBJ databases">
        <title>Marimonas sp. nov. isolated from tidal mud flat.</title>
        <authorList>
            <person name="Jaincy N.J."/>
            <person name="Srinivasan S."/>
            <person name="Lee S.-S."/>
        </authorList>
    </citation>
    <scope>NUCLEOTIDE SEQUENCE [LARGE SCALE GENOMIC DNA]</scope>
    <source>
        <strain evidence="1 2">MJ-SS3</strain>
    </source>
</reference>
<keyword evidence="2" id="KW-1185">Reference proteome</keyword>
<dbReference type="RefSeq" id="WP_316662235.1">
    <property type="nucleotide sequence ID" value="NZ_JAWHTF010000004.1"/>
</dbReference>
<protein>
    <submittedName>
        <fullName evidence="1">Uncharacterized protein</fullName>
    </submittedName>
</protein>
<evidence type="ECO:0000313" key="2">
    <source>
        <dbReference type="Proteomes" id="UP001268651"/>
    </source>
</evidence>
<gene>
    <name evidence="1" type="ORF">RXV94_08835</name>
</gene>
<organism evidence="1 2">
    <name type="scientific">Gilvirhabdus luticola</name>
    <dbReference type="NCBI Taxonomy" id="3079858"/>
    <lineage>
        <taxon>Bacteria</taxon>
        <taxon>Pseudomonadati</taxon>
        <taxon>Bacteroidota</taxon>
        <taxon>Flavobacteriia</taxon>
        <taxon>Flavobacteriales</taxon>
        <taxon>Flavobacteriaceae</taxon>
        <taxon>Gilvirhabdus</taxon>
    </lineage>
</organism>
<dbReference type="EMBL" id="JAWHTF010000004">
    <property type="protein sequence ID" value="MDU8886264.1"/>
    <property type="molecule type" value="Genomic_DNA"/>
</dbReference>
<evidence type="ECO:0000313" key="1">
    <source>
        <dbReference type="EMBL" id="MDU8886264.1"/>
    </source>
</evidence>
<name>A0ABU3U778_9FLAO</name>